<dbReference type="PANTHER" id="PTHR21415:SF1">
    <property type="entry name" value="U7 SNRNA-ASSOCIATED SM-LIKE PROTEIN LSM11"/>
    <property type="match status" value="1"/>
</dbReference>
<name>A0A8S1BL95_ARCPL</name>
<dbReference type="InterPro" id="IPR010920">
    <property type="entry name" value="LSM_dom_sf"/>
</dbReference>
<reference evidence="2 3" key="1">
    <citation type="submission" date="2020-04" db="EMBL/GenBank/DDBJ databases">
        <authorList>
            <person name="Wallbank WR R."/>
            <person name="Pardo Diaz C."/>
            <person name="Kozak K."/>
            <person name="Martin S."/>
            <person name="Jiggins C."/>
            <person name="Moest M."/>
            <person name="Warren A I."/>
            <person name="Byers J.R.P. K."/>
            <person name="Montejo-Kovacevich G."/>
            <person name="Yen C E."/>
        </authorList>
    </citation>
    <scope>NUCLEOTIDE SEQUENCE [LARGE SCALE GENOMIC DNA]</scope>
</reference>
<dbReference type="InterPro" id="IPR039267">
    <property type="entry name" value="Lsm11"/>
</dbReference>
<evidence type="ECO:0000313" key="3">
    <source>
        <dbReference type="Proteomes" id="UP000494106"/>
    </source>
</evidence>
<dbReference type="EMBL" id="CADEBC010000608">
    <property type="protein sequence ID" value="CAB3259333.1"/>
    <property type="molecule type" value="Genomic_DNA"/>
</dbReference>
<dbReference type="Pfam" id="PF01423">
    <property type="entry name" value="LSM"/>
    <property type="match status" value="1"/>
</dbReference>
<dbReference type="Gene3D" id="2.30.30.100">
    <property type="match status" value="1"/>
</dbReference>
<dbReference type="InterPro" id="IPR001163">
    <property type="entry name" value="Sm_dom_euk/arc"/>
</dbReference>
<feature type="domain" description="Sm" evidence="1">
    <location>
        <begin position="22"/>
        <end position="106"/>
    </location>
</feature>
<protein>
    <recommendedName>
        <fullName evidence="1">Sm domain-containing protein</fullName>
    </recommendedName>
</protein>
<gene>
    <name evidence="2" type="ORF">APLA_LOCUS17033</name>
</gene>
<dbReference type="SUPFAM" id="SSF50182">
    <property type="entry name" value="Sm-like ribonucleoproteins"/>
    <property type="match status" value="1"/>
</dbReference>
<organism evidence="2 3">
    <name type="scientific">Arctia plantaginis</name>
    <name type="common">Wood tiger moth</name>
    <name type="synonym">Phalaena plantaginis</name>
    <dbReference type="NCBI Taxonomy" id="874455"/>
    <lineage>
        <taxon>Eukaryota</taxon>
        <taxon>Metazoa</taxon>
        <taxon>Ecdysozoa</taxon>
        <taxon>Arthropoda</taxon>
        <taxon>Hexapoda</taxon>
        <taxon>Insecta</taxon>
        <taxon>Pterygota</taxon>
        <taxon>Neoptera</taxon>
        <taxon>Endopterygota</taxon>
        <taxon>Lepidoptera</taxon>
        <taxon>Glossata</taxon>
        <taxon>Ditrysia</taxon>
        <taxon>Noctuoidea</taxon>
        <taxon>Erebidae</taxon>
        <taxon>Arctiinae</taxon>
        <taxon>Arctia</taxon>
    </lineage>
</organism>
<dbReference type="PANTHER" id="PTHR21415">
    <property type="entry name" value="U7 SNRNA-ASSOCIATED SM-LIKE PROTEIN LSM11"/>
    <property type="match status" value="1"/>
</dbReference>
<dbReference type="GO" id="GO:0006398">
    <property type="term" value="P:mRNA 3'-end processing by stem-loop binding and cleavage"/>
    <property type="evidence" value="ECO:0007669"/>
    <property type="project" value="TreeGrafter"/>
</dbReference>
<dbReference type="Proteomes" id="UP000494106">
    <property type="component" value="Unassembled WGS sequence"/>
</dbReference>
<evidence type="ECO:0000259" key="1">
    <source>
        <dbReference type="Pfam" id="PF01423"/>
    </source>
</evidence>
<evidence type="ECO:0000313" key="2">
    <source>
        <dbReference type="EMBL" id="CAB3259333.1"/>
    </source>
</evidence>
<dbReference type="OrthoDB" id="10002367at2759"/>
<dbReference type="GO" id="GO:0005683">
    <property type="term" value="C:U7 snRNP"/>
    <property type="evidence" value="ECO:0007669"/>
    <property type="project" value="TreeGrafter"/>
</dbReference>
<comment type="caution">
    <text evidence="2">The sequence shown here is derived from an EMBL/GenBank/DDBJ whole genome shotgun (WGS) entry which is preliminary data.</text>
</comment>
<accession>A0A8S1BL95</accession>
<keyword evidence="3" id="KW-1185">Reference proteome</keyword>
<dbReference type="GO" id="GO:0071209">
    <property type="term" value="F:U7 snRNA binding"/>
    <property type="evidence" value="ECO:0007669"/>
    <property type="project" value="InterPro"/>
</dbReference>
<proteinExistence type="predicted"/>
<dbReference type="AlphaFoldDB" id="A0A8S1BL95"/>
<sequence length="110" mass="12349">MAKTLFRWSIITRKDTGIRGVLHATVIAFDKQWNLALSDIIEVWKKKSVKKRKIPPALGTPVPKGSAAKICKVPEVLETPIGNGVWECSRHVPQMMIRGEHVVLVNVVER</sequence>